<dbReference type="EMBL" id="JASCZI010182829">
    <property type="protein sequence ID" value="MED6188684.1"/>
    <property type="molecule type" value="Genomic_DNA"/>
</dbReference>
<keyword evidence="2" id="KW-1185">Reference proteome</keyword>
<dbReference type="Proteomes" id="UP001341840">
    <property type="component" value="Unassembled WGS sequence"/>
</dbReference>
<proteinExistence type="predicted"/>
<evidence type="ECO:0000313" key="2">
    <source>
        <dbReference type="Proteomes" id="UP001341840"/>
    </source>
</evidence>
<reference evidence="1 2" key="1">
    <citation type="journal article" date="2023" name="Plants (Basel)">
        <title>Bridging the Gap: Combining Genomics and Transcriptomics Approaches to Understand Stylosanthes scabra, an Orphan Legume from the Brazilian Caatinga.</title>
        <authorList>
            <person name="Ferreira-Neto J.R.C."/>
            <person name="da Silva M.D."/>
            <person name="Binneck E."/>
            <person name="de Melo N.F."/>
            <person name="da Silva R.H."/>
            <person name="de Melo A.L.T.M."/>
            <person name="Pandolfi V."/>
            <person name="Bustamante F.O."/>
            <person name="Brasileiro-Vidal A.C."/>
            <person name="Benko-Iseppon A.M."/>
        </authorList>
    </citation>
    <scope>NUCLEOTIDE SEQUENCE [LARGE SCALE GENOMIC DNA]</scope>
    <source>
        <tissue evidence="1">Leaves</tissue>
    </source>
</reference>
<protein>
    <submittedName>
        <fullName evidence="1">Uncharacterized protein</fullName>
    </submittedName>
</protein>
<sequence length="269" mass="31092">MSTQAEIATICDLRGGPHENQHCYLMMQDQPLEKGNYIENQQQQQPYEDLNANIYSSGWRNHPHFGWGGSQSPKNNHFQNHPPYQPFQPSLFPQLITLPPPPQPKPPQANFEAALEKLTMTTLEFVQTTTTFIEEARTNFRNQDDTVVNPTVECYAITIGNGEALQDSKHEGLNKKNVKGTPTKPTKEEMVMNAIQYPEEDEEDWYMRIDVIEELNREVQQKDAMQKFQAKQGRYDVLDDTNQDFVTQEINAIVQKNIAEMRQEHLELQ</sequence>
<evidence type="ECO:0000313" key="1">
    <source>
        <dbReference type="EMBL" id="MED6188684.1"/>
    </source>
</evidence>
<gene>
    <name evidence="1" type="ORF">PIB30_088171</name>
</gene>
<comment type="caution">
    <text evidence="1">The sequence shown here is derived from an EMBL/GenBank/DDBJ whole genome shotgun (WGS) entry which is preliminary data.</text>
</comment>
<organism evidence="1 2">
    <name type="scientific">Stylosanthes scabra</name>
    <dbReference type="NCBI Taxonomy" id="79078"/>
    <lineage>
        <taxon>Eukaryota</taxon>
        <taxon>Viridiplantae</taxon>
        <taxon>Streptophyta</taxon>
        <taxon>Embryophyta</taxon>
        <taxon>Tracheophyta</taxon>
        <taxon>Spermatophyta</taxon>
        <taxon>Magnoliopsida</taxon>
        <taxon>eudicotyledons</taxon>
        <taxon>Gunneridae</taxon>
        <taxon>Pentapetalae</taxon>
        <taxon>rosids</taxon>
        <taxon>fabids</taxon>
        <taxon>Fabales</taxon>
        <taxon>Fabaceae</taxon>
        <taxon>Papilionoideae</taxon>
        <taxon>50 kb inversion clade</taxon>
        <taxon>dalbergioids sensu lato</taxon>
        <taxon>Dalbergieae</taxon>
        <taxon>Pterocarpus clade</taxon>
        <taxon>Stylosanthes</taxon>
    </lineage>
</organism>
<accession>A0ABU6WTP1</accession>
<name>A0ABU6WTP1_9FABA</name>